<dbReference type="Pfam" id="PF14559">
    <property type="entry name" value="TPR_19"/>
    <property type="match status" value="1"/>
</dbReference>
<evidence type="ECO:0000256" key="4">
    <source>
        <dbReference type="SAM" id="Coils"/>
    </source>
</evidence>
<reference evidence="6" key="1">
    <citation type="submission" date="2020-01" db="EMBL/GenBank/DDBJ databases">
        <title>Genome Sequencing of Three Apophysomyces-Like Fungal Strains Confirms a Novel Fungal Genus in the Mucoromycota with divergent Burkholderia-like Endosymbiotic Bacteria.</title>
        <authorList>
            <person name="Stajich J.E."/>
            <person name="Macias A.M."/>
            <person name="Carter-House D."/>
            <person name="Lovett B."/>
            <person name="Kasson L.R."/>
            <person name="Berry K."/>
            <person name="Grigoriev I."/>
            <person name="Chang Y."/>
            <person name="Spatafora J."/>
            <person name="Kasson M.T."/>
        </authorList>
    </citation>
    <scope>NUCLEOTIDE SEQUENCE</scope>
    <source>
        <strain evidence="6">NRRL A-21654</strain>
    </source>
</reference>
<keyword evidence="4" id="KW-0175">Coiled coil</keyword>
<dbReference type="GO" id="GO:0006355">
    <property type="term" value="P:regulation of DNA-templated transcription"/>
    <property type="evidence" value="ECO:0007669"/>
    <property type="project" value="InterPro"/>
</dbReference>
<dbReference type="PROSITE" id="PS50293">
    <property type="entry name" value="TPR_REGION"/>
    <property type="match status" value="1"/>
</dbReference>
<dbReference type="GO" id="GO:0016593">
    <property type="term" value="C:Cdc73/Paf1 complex"/>
    <property type="evidence" value="ECO:0007669"/>
    <property type="project" value="TreeGrafter"/>
</dbReference>
<dbReference type="EMBL" id="JABAYA010000093">
    <property type="protein sequence ID" value="KAF7725611.1"/>
    <property type="molecule type" value="Genomic_DNA"/>
</dbReference>
<dbReference type="SUPFAM" id="SSF48452">
    <property type="entry name" value="TPR-like"/>
    <property type="match status" value="3"/>
</dbReference>
<dbReference type="GO" id="GO:0006368">
    <property type="term" value="P:transcription elongation by RNA polymerase II"/>
    <property type="evidence" value="ECO:0007669"/>
    <property type="project" value="TreeGrafter"/>
</dbReference>
<dbReference type="Pfam" id="PF00515">
    <property type="entry name" value="TPR_1"/>
    <property type="match status" value="1"/>
</dbReference>
<dbReference type="Pfam" id="PF13374">
    <property type="entry name" value="TPR_10"/>
    <property type="match status" value="1"/>
</dbReference>
<evidence type="ECO:0000256" key="5">
    <source>
        <dbReference type="SAM" id="MobiDB-lite"/>
    </source>
</evidence>
<dbReference type="PANTHER" id="PTHR14027:SF2">
    <property type="entry name" value="RNA POLYMERASE-ASSOCIATED PROTEIN CTR9 HOMOLOG"/>
    <property type="match status" value="1"/>
</dbReference>
<protein>
    <submittedName>
        <fullName evidence="6">Protein required for normal CLN1 and CLN2 G1 cyclin expression</fullName>
    </submittedName>
</protein>
<dbReference type="InterPro" id="IPR019734">
    <property type="entry name" value="TPR_rpt"/>
</dbReference>
<feature type="repeat" description="TPR" evidence="3">
    <location>
        <begin position="360"/>
        <end position="393"/>
    </location>
</feature>
<feature type="repeat" description="TPR" evidence="3">
    <location>
        <begin position="593"/>
        <end position="626"/>
    </location>
</feature>
<dbReference type="OrthoDB" id="343875at2759"/>
<dbReference type="Gene3D" id="1.25.40.10">
    <property type="entry name" value="Tetratricopeptide repeat domain"/>
    <property type="match status" value="4"/>
</dbReference>
<comment type="caution">
    <text evidence="6">The sequence shown here is derived from an EMBL/GenBank/DDBJ whole genome shotgun (WGS) entry which is preliminary data.</text>
</comment>
<feature type="repeat" description="TPR" evidence="3">
    <location>
        <begin position="394"/>
        <end position="427"/>
    </location>
</feature>
<feature type="region of interest" description="Disordered" evidence="5">
    <location>
        <begin position="955"/>
        <end position="1022"/>
    </location>
</feature>
<evidence type="ECO:0000256" key="2">
    <source>
        <dbReference type="ARBA" id="ARBA00022803"/>
    </source>
</evidence>
<evidence type="ECO:0000256" key="1">
    <source>
        <dbReference type="ARBA" id="ARBA00022737"/>
    </source>
</evidence>
<gene>
    <name evidence="6" type="primary">CTR9</name>
    <name evidence="6" type="ORF">EC973_009490</name>
</gene>
<dbReference type="PANTHER" id="PTHR14027">
    <property type="entry name" value="RNA POLYMERASE-ASSOCIATED PROTEIN CTR9"/>
    <property type="match status" value="1"/>
</dbReference>
<sequence length="1022" mass="118431">MTLIALDNSYKRNVSPIQSFLAGDVTRGFTTRAAEPHCFLRTAMALRTIEVPLQQEQVLEVVCNDLPNNPTELTDIFRQEGVALDYYRLLAVEYYEQHKIKESMVVLQAGLAMASHSPLTQPRQKLPLLTLIATLHMRLAKAAKDSGAKQQHLEEATQFINEADRIHNQYEQTFVVKGNLYLLRRDINEAFRSFSMVLERRPNCTPALLGKAKIQYHLRQYKQALQTYQSALVYSRGKFAAVEIRLGIAQCFAQLQMYDQAKAALKRCLELEDKPNATVLIMLAIIELNESKNEDISMSRRENALRHGLQHMQEAHRTDKLHPVALNMLAAHFFLTNEFEQAFQCTKRALDSATSNFVKADALYHIAKSHHQLHQFDEAFKFYRQCIELNPEHVLGQCGLGQMHLQRGEHEVAITIFEKLHHLQPKSIDIMKVLGSLYAMADRKEQALALFNKVLEKLDDDALLAIEVGQLHEDKQNAQSLRFYERSLELMDNSDGKATNFNDQVKPELLNNIAVTHHTLGNLNEAENYYNVAIEECEKISRTGKYNKEQQNRAASLQITMTYNLARLYEEQGDMEKAKTIYKRICADYPAYHDAHLRLGLMEQELGHPSQAIEYYKEVFDSDPNNATAWTLIGQAQAMINEKLCKRSFEKVLKECDKNDLYAHIALGNYHAATAREMKSEKYRSQREDAYKLALNFYTQALKRDPKNSYAANGLAIILAENGEVGQAKKLLNEVRETMDHNPSIFINLAHCHVELKQYREAIIMYERAVRRFQNNPDTNLLLCLARTQFISAKAEKNPDLMYSALLNTQKALHNQPSDKSTLYDIALVQQSYAQLIADLSKEERTVELMQRAIDGLESSQRTFRMLVNVPASEFVLYDRKITEQRERYGETLRTQLNRKMVEQKEYADDEKRKMEQIARRIREESERKAAEEKERLQEQEEARLRLEEERRRIMEKVHEDNKRMADLEREVGEVERKTKKRGTPDEEEEEEEVEQDVEEEPRRGRKKVFRSKQFIEDSDEE</sequence>
<feature type="repeat" description="TPR" evidence="3">
    <location>
        <begin position="743"/>
        <end position="776"/>
    </location>
</feature>
<dbReference type="Pfam" id="PF13174">
    <property type="entry name" value="TPR_6"/>
    <property type="match status" value="1"/>
</dbReference>
<proteinExistence type="predicted"/>
<dbReference type="SMART" id="SM00028">
    <property type="entry name" value="TPR"/>
    <property type="match status" value="14"/>
</dbReference>
<name>A0A8H7BP28_9FUNG</name>
<evidence type="ECO:0000256" key="3">
    <source>
        <dbReference type="PROSITE-ProRule" id="PRU00339"/>
    </source>
</evidence>
<feature type="repeat" description="TPR" evidence="3">
    <location>
        <begin position="171"/>
        <end position="204"/>
    </location>
</feature>
<dbReference type="GO" id="GO:0000993">
    <property type="term" value="F:RNA polymerase II complex binding"/>
    <property type="evidence" value="ECO:0007669"/>
    <property type="project" value="TreeGrafter"/>
</dbReference>
<dbReference type="Pfam" id="PF13181">
    <property type="entry name" value="TPR_8"/>
    <property type="match status" value="3"/>
</dbReference>
<keyword evidence="1" id="KW-0677">Repeat</keyword>
<feature type="compositionally biased region" description="Basic and acidic residues" evidence="5">
    <location>
        <begin position="955"/>
        <end position="977"/>
    </location>
</feature>
<evidence type="ECO:0000313" key="7">
    <source>
        <dbReference type="Proteomes" id="UP000605846"/>
    </source>
</evidence>
<feature type="compositionally biased region" description="Acidic residues" evidence="5">
    <location>
        <begin position="986"/>
        <end position="1000"/>
    </location>
</feature>
<evidence type="ECO:0000313" key="6">
    <source>
        <dbReference type="EMBL" id="KAF7725611.1"/>
    </source>
</evidence>
<organism evidence="6 7">
    <name type="scientific">Apophysomyces ossiformis</name>
    <dbReference type="NCBI Taxonomy" id="679940"/>
    <lineage>
        <taxon>Eukaryota</taxon>
        <taxon>Fungi</taxon>
        <taxon>Fungi incertae sedis</taxon>
        <taxon>Mucoromycota</taxon>
        <taxon>Mucoromycotina</taxon>
        <taxon>Mucoromycetes</taxon>
        <taxon>Mucorales</taxon>
        <taxon>Mucorineae</taxon>
        <taxon>Mucoraceae</taxon>
        <taxon>Apophysomyces</taxon>
    </lineage>
</organism>
<accession>A0A8H7BP28</accession>
<keyword evidence="7" id="KW-1185">Reference proteome</keyword>
<dbReference type="Proteomes" id="UP000605846">
    <property type="component" value="Unassembled WGS sequence"/>
</dbReference>
<dbReference type="InterPro" id="IPR031101">
    <property type="entry name" value="Ctr9"/>
</dbReference>
<feature type="coiled-coil region" evidence="4">
    <location>
        <begin position="833"/>
        <end position="860"/>
    </location>
</feature>
<dbReference type="PROSITE" id="PS50005">
    <property type="entry name" value="TPR"/>
    <property type="match status" value="5"/>
</dbReference>
<dbReference type="InterPro" id="IPR011990">
    <property type="entry name" value="TPR-like_helical_dom_sf"/>
</dbReference>
<dbReference type="AlphaFoldDB" id="A0A8H7BP28"/>
<keyword evidence="2 3" id="KW-0802">TPR repeat</keyword>